<keyword evidence="2" id="KW-1185">Reference proteome</keyword>
<proteinExistence type="predicted"/>
<dbReference type="Proteomes" id="UP000250235">
    <property type="component" value="Unassembled WGS sequence"/>
</dbReference>
<reference evidence="1 2" key="1">
    <citation type="journal article" date="2015" name="Proc. Natl. Acad. Sci. U.S.A.">
        <title>The resurrection genome of Boea hygrometrica: A blueprint for survival of dehydration.</title>
        <authorList>
            <person name="Xiao L."/>
            <person name="Yang G."/>
            <person name="Zhang L."/>
            <person name="Yang X."/>
            <person name="Zhao S."/>
            <person name="Ji Z."/>
            <person name="Zhou Q."/>
            <person name="Hu M."/>
            <person name="Wang Y."/>
            <person name="Chen M."/>
            <person name="Xu Y."/>
            <person name="Jin H."/>
            <person name="Xiao X."/>
            <person name="Hu G."/>
            <person name="Bao F."/>
            <person name="Hu Y."/>
            <person name="Wan P."/>
            <person name="Li L."/>
            <person name="Deng X."/>
            <person name="Kuang T."/>
            <person name="Xiang C."/>
            <person name="Zhu J.K."/>
            <person name="Oliver M.J."/>
            <person name="He Y."/>
        </authorList>
    </citation>
    <scope>NUCLEOTIDE SEQUENCE [LARGE SCALE GENOMIC DNA]</scope>
    <source>
        <strain evidence="2">cv. XS01</strain>
    </source>
</reference>
<name>A0A2Z7CP48_9LAMI</name>
<protein>
    <submittedName>
        <fullName evidence="1">Uncharacterized protein</fullName>
    </submittedName>
</protein>
<sequence length="139" mass="15228">MVANRSQQGDESAVMTLALASWNKISSQENEVLPELRNARTKQQLRAFAPSNNSLQKWYGMEELLKRSPTLPRTYQKVVGNDGNSPEKLTVNSNLGFEAKRNNRENISLMMLVESGLAPGLIGNTGNVGSRSDVTAPVP</sequence>
<accession>A0A2Z7CP48</accession>
<dbReference type="EMBL" id="KQ994702">
    <property type="protein sequence ID" value="KZV47737.1"/>
    <property type="molecule type" value="Genomic_DNA"/>
</dbReference>
<evidence type="ECO:0000313" key="2">
    <source>
        <dbReference type="Proteomes" id="UP000250235"/>
    </source>
</evidence>
<evidence type="ECO:0000313" key="1">
    <source>
        <dbReference type="EMBL" id="KZV47737.1"/>
    </source>
</evidence>
<gene>
    <name evidence="1" type="ORF">F511_11940</name>
</gene>
<organism evidence="1 2">
    <name type="scientific">Dorcoceras hygrometricum</name>
    <dbReference type="NCBI Taxonomy" id="472368"/>
    <lineage>
        <taxon>Eukaryota</taxon>
        <taxon>Viridiplantae</taxon>
        <taxon>Streptophyta</taxon>
        <taxon>Embryophyta</taxon>
        <taxon>Tracheophyta</taxon>
        <taxon>Spermatophyta</taxon>
        <taxon>Magnoliopsida</taxon>
        <taxon>eudicotyledons</taxon>
        <taxon>Gunneridae</taxon>
        <taxon>Pentapetalae</taxon>
        <taxon>asterids</taxon>
        <taxon>lamiids</taxon>
        <taxon>Lamiales</taxon>
        <taxon>Gesneriaceae</taxon>
        <taxon>Didymocarpoideae</taxon>
        <taxon>Trichosporeae</taxon>
        <taxon>Loxocarpinae</taxon>
        <taxon>Dorcoceras</taxon>
    </lineage>
</organism>
<dbReference type="AlphaFoldDB" id="A0A2Z7CP48"/>